<comment type="caution">
    <text evidence="3">The sequence shown here is derived from an EMBL/GenBank/DDBJ whole genome shotgun (WGS) entry which is preliminary data.</text>
</comment>
<gene>
    <name evidence="3" type="ORF">RQM59_01130</name>
</gene>
<dbReference type="RefSeq" id="WP_349240216.1">
    <property type="nucleotide sequence ID" value="NZ_JAVTTO010000001.1"/>
</dbReference>
<feature type="signal peptide" evidence="2">
    <location>
        <begin position="1"/>
        <end position="20"/>
    </location>
</feature>
<protein>
    <submittedName>
        <fullName evidence="3">Ankyrin repeat domain-containing protein</fullName>
    </submittedName>
</protein>
<dbReference type="InterPro" id="IPR039323">
    <property type="entry name" value="ANKRD_45/46/60"/>
</dbReference>
<dbReference type="InterPro" id="IPR002110">
    <property type="entry name" value="Ankyrin_rpt"/>
</dbReference>
<evidence type="ECO:0000313" key="4">
    <source>
        <dbReference type="Proteomes" id="UP001257277"/>
    </source>
</evidence>
<dbReference type="Proteomes" id="UP001257277">
    <property type="component" value="Unassembled WGS sequence"/>
</dbReference>
<reference evidence="3 4" key="1">
    <citation type="submission" date="2023-09" db="EMBL/GenBank/DDBJ databases">
        <title>Novel taxa isolated from Blanes Bay.</title>
        <authorList>
            <person name="Rey-Velasco X."/>
            <person name="Lucena T."/>
        </authorList>
    </citation>
    <scope>NUCLEOTIDE SEQUENCE [LARGE SCALE GENOMIC DNA]</scope>
    <source>
        <strain evidence="3 4">S356</strain>
    </source>
</reference>
<dbReference type="PANTHER" id="PTHR22677">
    <property type="entry name" value="ANKYRIN REPEAT DOMAIN-CONTAINING PROTEIN 60"/>
    <property type="match status" value="1"/>
</dbReference>
<evidence type="ECO:0000256" key="2">
    <source>
        <dbReference type="SAM" id="SignalP"/>
    </source>
</evidence>
<dbReference type="Pfam" id="PF12796">
    <property type="entry name" value="Ank_2"/>
    <property type="match status" value="1"/>
</dbReference>
<keyword evidence="2" id="KW-0732">Signal</keyword>
<dbReference type="PANTHER" id="PTHR22677:SF4">
    <property type="entry name" value="USHER SYNDROME TYPE-1G PROTEIN-LIKE PROTEIN"/>
    <property type="match status" value="1"/>
</dbReference>
<sequence length="128" mass="14075">MKKLILPIIVCLFAFGTANATTTNVPSKEVTSYSYKVNNFCKLIQMGKYDAVKALIEAGEDVNQKSNGMTPLMFAARHNKAEIAKLLIKHGAKLKAKSDKSRLTALDLAKRSKAMDAMKVIEDALDKK</sequence>
<organism evidence="3 4">
    <name type="scientific">Asprobacillus argus</name>
    <dbReference type="NCBI Taxonomy" id="3076534"/>
    <lineage>
        <taxon>Bacteria</taxon>
        <taxon>Pseudomonadati</taxon>
        <taxon>Bacteroidota</taxon>
        <taxon>Flavobacteriia</taxon>
        <taxon>Flavobacteriales</taxon>
        <taxon>Flavobacteriaceae</taxon>
        <taxon>Asprobacillus</taxon>
    </lineage>
</organism>
<proteinExistence type="predicted"/>
<dbReference type="EMBL" id="JAVTTO010000001">
    <property type="protein sequence ID" value="MDT7830960.1"/>
    <property type="molecule type" value="Genomic_DNA"/>
</dbReference>
<dbReference type="Gene3D" id="1.25.40.20">
    <property type="entry name" value="Ankyrin repeat-containing domain"/>
    <property type="match status" value="1"/>
</dbReference>
<dbReference type="SMART" id="SM00248">
    <property type="entry name" value="ANK"/>
    <property type="match status" value="2"/>
</dbReference>
<keyword evidence="1" id="KW-0040">ANK repeat</keyword>
<evidence type="ECO:0000256" key="1">
    <source>
        <dbReference type="PROSITE-ProRule" id="PRU00023"/>
    </source>
</evidence>
<evidence type="ECO:0000313" key="3">
    <source>
        <dbReference type="EMBL" id="MDT7830960.1"/>
    </source>
</evidence>
<name>A0ABU3LB52_9FLAO</name>
<dbReference type="PROSITE" id="PS50297">
    <property type="entry name" value="ANK_REP_REGION"/>
    <property type="match status" value="1"/>
</dbReference>
<keyword evidence="4" id="KW-1185">Reference proteome</keyword>
<accession>A0ABU3LB52</accession>
<dbReference type="SUPFAM" id="SSF48403">
    <property type="entry name" value="Ankyrin repeat"/>
    <property type="match status" value="1"/>
</dbReference>
<dbReference type="PROSITE" id="PS50088">
    <property type="entry name" value="ANK_REPEAT"/>
    <property type="match status" value="1"/>
</dbReference>
<feature type="repeat" description="ANK" evidence="1">
    <location>
        <begin position="67"/>
        <end position="99"/>
    </location>
</feature>
<feature type="chain" id="PRO_5046119830" evidence="2">
    <location>
        <begin position="21"/>
        <end position="128"/>
    </location>
</feature>
<dbReference type="InterPro" id="IPR036770">
    <property type="entry name" value="Ankyrin_rpt-contain_sf"/>
</dbReference>